<dbReference type="InterPro" id="IPR021109">
    <property type="entry name" value="Peptidase_aspartic_dom_sf"/>
</dbReference>
<dbReference type="SUPFAM" id="SSF57756">
    <property type="entry name" value="Retrovirus zinc finger-like domains"/>
    <property type="match status" value="1"/>
</dbReference>
<dbReference type="PANTHER" id="PTHR37984">
    <property type="entry name" value="PROTEIN CBG26694"/>
    <property type="match status" value="1"/>
</dbReference>
<keyword evidence="1" id="KW-0479">Metal-binding</keyword>
<evidence type="ECO:0000313" key="4">
    <source>
        <dbReference type="EMBL" id="JAP69425.1"/>
    </source>
</evidence>
<dbReference type="AlphaFoldDB" id="A0A131XT90"/>
<dbReference type="EMBL" id="GEFM01006371">
    <property type="protein sequence ID" value="JAP69425.1"/>
    <property type="molecule type" value="mRNA"/>
</dbReference>
<keyword evidence="1" id="KW-0863">Zinc-finger</keyword>
<feature type="region of interest" description="Disordered" evidence="2">
    <location>
        <begin position="222"/>
        <end position="275"/>
    </location>
</feature>
<feature type="compositionally biased region" description="Low complexity" evidence="2">
    <location>
        <begin position="228"/>
        <end position="249"/>
    </location>
</feature>
<dbReference type="GO" id="GO:0008270">
    <property type="term" value="F:zinc ion binding"/>
    <property type="evidence" value="ECO:0007669"/>
    <property type="project" value="UniProtKB-KW"/>
</dbReference>
<organism evidence="4">
    <name type="scientific">Ixodes ricinus</name>
    <name type="common">Common tick</name>
    <name type="synonym">Acarus ricinus</name>
    <dbReference type="NCBI Taxonomy" id="34613"/>
    <lineage>
        <taxon>Eukaryota</taxon>
        <taxon>Metazoa</taxon>
        <taxon>Ecdysozoa</taxon>
        <taxon>Arthropoda</taxon>
        <taxon>Chelicerata</taxon>
        <taxon>Arachnida</taxon>
        <taxon>Acari</taxon>
        <taxon>Parasitiformes</taxon>
        <taxon>Ixodida</taxon>
        <taxon>Ixodoidea</taxon>
        <taxon>Ixodidae</taxon>
        <taxon>Ixodinae</taxon>
        <taxon>Ixodes</taxon>
    </lineage>
</organism>
<dbReference type="InterPro" id="IPR001878">
    <property type="entry name" value="Znf_CCHC"/>
</dbReference>
<dbReference type="InterPro" id="IPR050951">
    <property type="entry name" value="Retrovirus_Pol_polyprotein"/>
</dbReference>
<reference evidence="4" key="1">
    <citation type="submission" date="2016-02" db="EMBL/GenBank/DDBJ databases">
        <title>RNAseq analyses of the midgut from blood- or serum-fed Ixodes ricinus ticks.</title>
        <authorList>
            <person name="Perner J."/>
            <person name="Provaznik J."/>
            <person name="Schrenkova J."/>
            <person name="Urbanova V."/>
            <person name="Ribeiro J.M."/>
            <person name="Kopacek P."/>
        </authorList>
    </citation>
    <scope>NUCLEOTIDE SEQUENCE</scope>
    <source>
        <tissue evidence="4">Gut</tissue>
    </source>
</reference>
<feature type="compositionally biased region" description="Basic residues" evidence="2">
    <location>
        <begin position="252"/>
        <end position="262"/>
    </location>
</feature>
<feature type="non-terminal residue" evidence="4">
    <location>
        <position position="384"/>
    </location>
</feature>
<accession>A0A131XT90</accession>
<dbReference type="PANTHER" id="PTHR37984:SF13">
    <property type="entry name" value="RIBONUCLEASE H"/>
    <property type="match status" value="1"/>
</dbReference>
<feature type="domain" description="CCHC-type" evidence="3">
    <location>
        <begin position="208"/>
        <end position="222"/>
    </location>
</feature>
<keyword evidence="1" id="KW-0862">Zinc</keyword>
<evidence type="ECO:0000256" key="1">
    <source>
        <dbReference type="PROSITE-ProRule" id="PRU00047"/>
    </source>
</evidence>
<name>A0A131XT90_IXORI</name>
<dbReference type="Gene3D" id="2.40.70.10">
    <property type="entry name" value="Acid Proteases"/>
    <property type="match status" value="1"/>
</dbReference>
<dbReference type="SUPFAM" id="SSF50630">
    <property type="entry name" value="Acid proteases"/>
    <property type="match status" value="1"/>
</dbReference>
<dbReference type="GO" id="GO:0003676">
    <property type="term" value="F:nucleic acid binding"/>
    <property type="evidence" value="ECO:0007669"/>
    <property type="project" value="InterPro"/>
</dbReference>
<dbReference type="PROSITE" id="PS50158">
    <property type="entry name" value="ZF_CCHC"/>
    <property type="match status" value="1"/>
</dbReference>
<evidence type="ECO:0000256" key="2">
    <source>
        <dbReference type="SAM" id="MobiDB-lite"/>
    </source>
</evidence>
<proteinExistence type="evidence at transcript level"/>
<feature type="compositionally biased region" description="Low complexity" evidence="2">
    <location>
        <begin position="263"/>
        <end position="273"/>
    </location>
</feature>
<evidence type="ECO:0000259" key="3">
    <source>
        <dbReference type="PROSITE" id="PS50158"/>
    </source>
</evidence>
<feature type="non-terminal residue" evidence="4">
    <location>
        <position position="1"/>
    </location>
</feature>
<protein>
    <submittedName>
        <fullName evidence="4">Putative gypsy-21 is-i</fullName>
    </submittedName>
</protein>
<dbReference type="Pfam" id="PF13650">
    <property type="entry name" value="Asp_protease_2"/>
    <property type="match status" value="1"/>
</dbReference>
<dbReference type="InterPro" id="IPR036875">
    <property type="entry name" value="Znf_CCHC_sf"/>
</dbReference>
<sequence length="384" mass="41079">FEGNGSSWPVYEEQVHVFFRANDTPEAKRRDIFLASCGTRVFSLLLDLLKPATPHVKTLGELLATLRSHFSPAPSTLMERFRFNNRSRRDGETLGQFVAALRGLASTCAFGDQLDSLLRDRFVCGINNHAMQTRLLELPDPSLDDAVKAAQAMEAAAKDASEIAGAAGSPSTEAAEAAVNKMAARSGACSRCGAAHSPSQCQFVQAQCFTCGRTGHLARVCRGGRTSGGQQQEQRQQQPGSSPGSSQARGQGGRRKRTRRGRAAPGPGPSSARLHVVAEDPQIFDVWQTSKPPSSVPPYLVSVEICGHPITMELDTGASVSVMAGKLFKRAFPGVSIEASNVMLRSYSGQLSQVQGRAQVSVRLGDRTAILPLYLTKGSSPTLL</sequence>
<dbReference type="SMART" id="SM00343">
    <property type="entry name" value="ZnF_C2HC"/>
    <property type="match status" value="1"/>
</dbReference>